<feature type="region of interest" description="Disordered" evidence="1">
    <location>
        <begin position="1"/>
        <end position="61"/>
    </location>
</feature>
<feature type="compositionally biased region" description="Basic residues" evidence="1">
    <location>
        <begin position="27"/>
        <end position="42"/>
    </location>
</feature>
<feature type="domain" description="INO80 complex subunit B-like conserved region" evidence="2">
    <location>
        <begin position="148"/>
        <end position="201"/>
    </location>
</feature>
<keyword evidence="4" id="KW-1185">Reference proteome</keyword>
<evidence type="ECO:0000313" key="4">
    <source>
        <dbReference type="Proteomes" id="UP001217089"/>
    </source>
</evidence>
<feature type="region of interest" description="Disordered" evidence="1">
    <location>
        <begin position="98"/>
        <end position="119"/>
    </location>
</feature>
<protein>
    <recommendedName>
        <fullName evidence="2">INO80 complex subunit B-like conserved region domain-containing protein</fullName>
    </recommendedName>
</protein>
<sequence length="211" mass="23805">MGKRKDSDAGCDFVTEEDLMTDSPGSSHKKHKKHKKKHKKKSYHDDIESSTTTSTSTKMGGIKLKLKIGSETLGTTSITTMEKIESTDESQDQIIDVLDDDEPAFPVKKKGEDTSDEEKEWLDALERGDLDDSGMVKKSYKSVELTEEQVLKKQQRAKKRRQQAHEKREKDKGKGSRKANIPRISYINNQSNVLISVPTGFQFPFTAQVAQ</sequence>
<evidence type="ECO:0000256" key="1">
    <source>
        <dbReference type="SAM" id="MobiDB-lite"/>
    </source>
</evidence>
<evidence type="ECO:0000259" key="2">
    <source>
        <dbReference type="SMART" id="SM01406"/>
    </source>
</evidence>
<accession>A0ABQ9F5U3</accession>
<evidence type="ECO:0000313" key="3">
    <source>
        <dbReference type="EMBL" id="KAJ8312689.1"/>
    </source>
</evidence>
<dbReference type="EMBL" id="JARBDR010000440">
    <property type="protein sequence ID" value="KAJ8312689.1"/>
    <property type="molecule type" value="Genomic_DNA"/>
</dbReference>
<dbReference type="Proteomes" id="UP001217089">
    <property type="component" value="Unassembled WGS sequence"/>
</dbReference>
<feature type="compositionally biased region" description="Basic and acidic residues" evidence="1">
    <location>
        <begin position="163"/>
        <end position="174"/>
    </location>
</feature>
<reference evidence="3 4" key="1">
    <citation type="submission" date="2022-12" db="EMBL/GenBank/DDBJ databases">
        <title>Chromosome-level genome of Tegillarca granosa.</title>
        <authorList>
            <person name="Kim J."/>
        </authorList>
    </citation>
    <scope>NUCLEOTIDE SEQUENCE [LARGE SCALE GENOMIC DNA]</scope>
    <source>
        <strain evidence="3">Teg-2019</strain>
        <tissue evidence="3">Adductor muscle</tissue>
    </source>
</reference>
<dbReference type="InterPro" id="IPR006880">
    <property type="entry name" value="INO80B_C"/>
</dbReference>
<dbReference type="SMART" id="SM01406">
    <property type="entry name" value="PAPA-1"/>
    <property type="match status" value="1"/>
</dbReference>
<feature type="compositionally biased region" description="Basic residues" evidence="1">
    <location>
        <begin position="153"/>
        <end position="162"/>
    </location>
</feature>
<name>A0ABQ9F5U3_TEGGR</name>
<comment type="caution">
    <text evidence="3">The sequence shown here is derived from an EMBL/GenBank/DDBJ whole genome shotgun (WGS) entry which is preliminary data.</text>
</comment>
<gene>
    <name evidence="3" type="ORF">KUTeg_010062</name>
</gene>
<organism evidence="3 4">
    <name type="scientific">Tegillarca granosa</name>
    <name type="common">Malaysian cockle</name>
    <name type="synonym">Anadara granosa</name>
    <dbReference type="NCBI Taxonomy" id="220873"/>
    <lineage>
        <taxon>Eukaryota</taxon>
        <taxon>Metazoa</taxon>
        <taxon>Spiralia</taxon>
        <taxon>Lophotrochozoa</taxon>
        <taxon>Mollusca</taxon>
        <taxon>Bivalvia</taxon>
        <taxon>Autobranchia</taxon>
        <taxon>Pteriomorphia</taxon>
        <taxon>Arcoida</taxon>
        <taxon>Arcoidea</taxon>
        <taxon>Arcidae</taxon>
        <taxon>Tegillarca</taxon>
    </lineage>
</organism>
<feature type="region of interest" description="Disordered" evidence="1">
    <location>
        <begin position="149"/>
        <end position="184"/>
    </location>
</feature>
<feature type="compositionally biased region" description="Low complexity" evidence="1">
    <location>
        <begin position="49"/>
        <end position="61"/>
    </location>
</feature>
<proteinExistence type="predicted"/>